<dbReference type="Proteomes" id="UP000092498">
    <property type="component" value="Chromosome"/>
</dbReference>
<feature type="transmembrane region" description="Helical" evidence="1">
    <location>
        <begin position="44"/>
        <end position="62"/>
    </location>
</feature>
<keyword evidence="2" id="KW-0732">Signal</keyword>
<keyword evidence="1" id="KW-1133">Transmembrane helix</keyword>
<evidence type="ECO:0000313" key="3">
    <source>
        <dbReference type="EMBL" id="ANP46624.1"/>
    </source>
</evidence>
<evidence type="ECO:0008006" key="5">
    <source>
        <dbReference type="Google" id="ProtNLM"/>
    </source>
</evidence>
<keyword evidence="4" id="KW-1185">Reference proteome</keyword>
<reference evidence="3 4" key="1">
    <citation type="submission" date="2015-11" db="EMBL/GenBank/DDBJ databases">
        <title>Whole-Genome Sequence of Candidatus Oderbacter manganicum from the National Park Lower Oder Valley, Germany.</title>
        <authorList>
            <person name="Braun B."/>
            <person name="Liere K."/>
            <person name="Szewzyk U."/>
        </authorList>
    </citation>
    <scope>NUCLEOTIDE SEQUENCE [LARGE SCALE GENOMIC DNA]</scope>
    <source>
        <strain evidence="3 4">OTSz_A_272</strain>
    </source>
</reference>
<keyword evidence="1" id="KW-0472">Membrane</keyword>
<feature type="transmembrane region" description="Helical" evidence="1">
    <location>
        <begin position="69"/>
        <end position="86"/>
    </location>
</feature>
<evidence type="ECO:0000313" key="4">
    <source>
        <dbReference type="Proteomes" id="UP000092498"/>
    </source>
</evidence>
<dbReference type="AlphaFoldDB" id="A0A1B1AJ83"/>
<dbReference type="STRING" id="1759059.ATE48_12195"/>
<accession>A0A1B1AJ83</accession>
<dbReference type="EMBL" id="CP013244">
    <property type="protein sequence ID" value="ANP46624.1"/>
    <property type="molecule type" value="Genomic_DNA"/>
</dbReference>
<feature type="transmembrane region" description="Helical" evidence="1">
    <location>
        <begin position="98"/>
        <end position="119"/>
    </location>
</feature>
<name>A0A1B1AJ83_9PROT</name>
<feature type="chain" id="PRO_5008518901" description="Phosphopantetheine adenylyltransferase" evidence="2">
    <location>
        <begin position="21"/>
        <end position="121"/>
    </location>
</feature>
<proteinExistence type="predicted"/>
<keyword evidence="1" id="KW-0812">Transmembrane</keyword>
<organism evidence="3 4">
    <name type="scientific">Candidatus Viadribacter manganicus</name>
    <dbReference type="NCBI Taxonomy" id="1759059"/>
    <lineage>
        <taxon>Bacteria</taxon>
        <taxon>Pseudomonadati</taxon>
        <taxon>Pseudomonadota</taxon>
        <taxon>Alphaproteobacteria</taxon>
        <taxon>Hyphomonadales</taxon>
        <taxon>Hyphomonadaceae</taxon>
        <taxon>Candidatus Viadribacter</taxon>
    </lineage>
</organism>
<sequence>MWLMVAWLALALVHTPPALATFSQRLRKQMYGAEGSGSLDLILVHRGVLFLAVVSVCVLAAFHSSARTAAALVTSISVLGFLSAYVTQGAPKRLRTIALADAVALLPLAIVCFDVWASLTA</sequence>
<dbReference type="InParanoid" id="A0A1B1AJ83"/>
<evidence type="ECO:0000256" key="1">
    <source>
        <dbReference type="SAM" id="Phobius"/>
    </source>
</evidence>
<protein>
    <recommendedName>
        <fullName evidence="5">Phosphopantetheine adenylyltransferase</fullName>
    </recommendedName>
</protein>
<gene>
    <name evidence="3" type="ORF">ATE48_12195</name>
</gene>
<evidence type="ECO:0000256" key="2">
    <source>
        <dbReference type="SAM" id="SignalP"/>
    </source>
</evidence>
<feature type="signal peptide" evidence="2">
    <location>
        <begin position="1"/>
        <end position="20"/>
    </location>
</feature>
<dbReference type="KEGG" id="cbot:ATE48_12195"/>